<evidence type="ECO:0000259" key="4">
    <source>
        <dbReference type="Pfam" id="PF02678"/>
    </source>
</evidence>
<evidence type="ECO:0000313" key="6">
    <source>
        <dbReference type="EMBL" id="RRD59741.1"/>
    </source>
</evidence>
<evidence type="ECO:0000256" key="2">
    <source>
        <dbReference type="PIRSR" id="PIRSR006232-1"/>
    </source>
</evidence>
<keyword evidence="2" id="KW-0408">Iron</keyword>
<dbReference type="RefSeq" id="WP_124751904.1">
    <property type="nucleotide sequence ID" value="NZ_RQYS01000036.1"/>
</dbReference>
<feature type="binding site" evidence="2">
    <location>
        <position position="58"/>
    </location>
    <ligand>
        <name>Fe cation</name>
        <dbReference type="ChEBI" id="CHEBI:24875"/>
    </ligand>
</feature>
<dbReference type="GO" id="GO:0046872">
    <property type="term" value="F:metal ion binding"/>
    <property type="evidence" value="ECO:0007669"/>
    <property type="project" value="UniProtKB-KW"/>
</dbReference>
<dbReference type="AlphaFoldDB" id="A0A3P1XMI4"/>
<reference evidence="6 7" key="1">
    <citation type="submission" date="2018-11" db="EMBL/GenBank/DDBJ databases">
        <title>Genomes From Bacteria Associated with the Canine Oral Cavity: a Test Case for Automated Genome-Based Taxonomic Assignment.</title>
        <authorList>
            <person name="Coil D.A."/>
            <person name="Jospin G."/>
            <person name="Darling A.E."/>
            <person name="Wallis C."/>
            <person name="Davis I.J."/>
            <person name="Harris S."/>
            <person name="Eisen J.A."/>
            <person name="Holcombe L.J."/>
            <person name="O'Flynn C."/>
        </authorList>
    </citation>
    <scope>NUCLEOTIDE SEQUENCE [LARGE SCALE GENOMIC DNA]</scope>
    <source>
        <strain evidence="6 7">OH2617_COT-023</strain>
    </source>
</reference>
<accession>A0A3P1XMI4</accession>
<dbReference type="Gene3D" id="2.60.120.10">
    <property type="entry name" value="Jelly Rolls"/>
    <property type="match status" value="2"/>
</dbReference>
<evidence type="ECO:0000259" key="5">
    <source>
        <dbReference type="Pfam" id="PF17954"/>
    </source>
</evidence>
<dbReference type="PIRSF" id="PIRSF006232">
    <property type="entry name" value="Pirin"/>
    <property type="match status" value="1"/>
</dbReference>
<dbReference type="EMBL" id="RQYS01000036">
    <property type="protein sequence ID" value="RRD59741.1"/>
    <property type="molecule type" value="Genomic_DNA"/>
</dbReference>
<evidence type="ECO:0000256" key="1">
    <source>
        <dbReference type="ARBA" id="ARBA00008416"/>
    </source>
</evidence>
<dbReference type="InterPro" id="IPR014710">
    <property type="entry name" value="RmlC-like_jellyroll"/>
</dbReference>
<evidence type="ECO:0000256" key="3">
    <source>
        <dbReference type="RuleBase" id="RU003457"/>
    </source>
</evidence>
<evidence type="ECO:0000313" key="7">
    <source>
        <dbReference type="Proteomes" id="UP000278609"/>
    </source>
</evidence>
<protein>
    <submittedName>
        <fullName evidence="6">Pirin family protein</fullName>
    </submittedName>
</protein>
<feature type="domain" description="Quercetin 2,3-dioxygenase C-terminal cupin" evidence="5">
    <location>
        <begin position="148"/>
        <end position="233"/>
    </location>
</feature>
<dbReference type="PANTHER" id="PTHR43212">
    <property type="entry name" value="QUERCETIN 2,3-DIOXYGENASE"/>
    <property type="match status" value="1"/>
</dbReference>
<proteinExistence type="inferred from homology"/>
<comment type="cofactor">
    <cofactor evidence="2">
        <name>Fe cation</name>
        <dbReference type="ChEBI" id="CHEBI:24875"/>
    </cofactor>
    <text evidence="2">Binds 1 Fe cation per subunit.</text>
</comment>
<dbReference type="InterPro" id="IPR003829">
    <property type="entry name" value="Pirin_N_dom"/>
</dbReference>
<feature type="domain" description="Pirin N-terminal" evidence="4">
    <location>
        <begin position="13"/>
        <end position="120"/>
    </location>
</feature>
<name>A0A3P1XMI4_TANFO</name>
<dbReference type="OrthoDB" id="321327at2"/>
<dbReference type="InterPro" id="IPR011051">
    <property type="entry name" value="RmlC_Cupin_sf"/>
</dbReference>
<keyword evidence="2" id="KW-0479">Metal-binding</keyword>
<dbReference type="Proteomes" id="UP000278609">
    <property type="component" value="Unassembled WGS sequence"/>
</dbReference>
<comment type="similarity">
    <text evidence="1 3">Belongs to the pirin family.</text>
</comment>
<feature type="binding site" evidence="2">
    <location>
        <position position="104"/>
    </location>
    <ligand>
        <name>Fe cation</name>
        <dbReference type="ChEBI" id="CHEBI:24875"/>
    </ligand>
</feature>
<dbReference type="InterPro" id="IPR041602">
    <property type="entry name" value="Quercetinase_C"/>
</dbReference>
<dbReference type="Pfam" id="PF02678">
    <property type="entry name" value="Pirin"/>
    <property type="match status" value="1"/>
</dbReference>
<dbReference type="Pfam" id="PF17954">
    <property type="entry name" value="Pirin_C_2"/>
    <property type="match status" value="1"/>
</dbReference>
<dbReference type="SUPFAM" id="SSF51182">
    <property type="entry name" value="RmlC-like cupins"/>
    <property type="match status" value="1"/>
</dbReference>
<feature type="binding site" evidence="2">
    <location>
        <position position="60"/>
    </location>
    <ligand>
        <name>Fe cation</name>
        <dbReference type="ChEBI" id="CHEBI:24875"/>
    </ligand>
</feature>
<dbReference type="PANTHER" id="PTHR43212:SF3">
    <property type="entry name" value="QUERCETIN 2,3-DIOXYGENASE"/>
    <property type="match status" value="1"/>
</dbReference>
<comment type="caution">
    <text evidence="6">The sequence shown here is derived from an EMBL/GenBank/DDBJ whole genome shotgun (WGS) entry which is preliminary data.</text>
</comment>
<organism evidence="6 7">
    <name type="scientific">Tannerella forsythia</name>
    <name type="common">Bacteroides forsythus</name>
    <dbReference type="NCBI Taxonomy" id="28112"/>
    <lineage>
        <taxon>Bacteria</taxon>
        <taxon>Pseudomonadati</taxon>
        <taxon>Bacteroidota</taxon>
        <taxon>Bacteroidia</taxon>
        <taxon>Bacteroidales</taxon>
        <taxon>Tannerellaceae</taxon>
        <taxon>Tannerella</taxon>
    </lineage>
</organism>
<gene>
    <name evidence="6" type="ORF">EII40_08860</name>
</gene>
<sequence>MKKVLHKAGSRGAAHHGWLKSFHTFSFADYHDPKRMNFGVLRVINEDRVTGGQGFGKHPHRDMEIISIPLSGALEHKDSMGNGSVIRRGDIQVMSAGTGVTHSEYNASRDELVHFLQIWVFSRRQGVTPRYQQMSIADGARKDEFQQILSPNADDAGVWIHQDAWFNWGDLSAGVERSYQLHGSDNGVYFFVISGQVEVAGEQLSSSDGLGVWETKEVSVKALSDAVVLTMEVPMHLPEYLFH</sequence>
<dbReference type="CDD" id="cd02910">
    <property type="entry name" value="cupin_Yhhw_N"/>
    <property type="match status" value="1"/>
</dbReference>
<feature type="binding site" evidence="2">
    <location>
        <position position="102"/>
    </location>
    <ligand>
        <name>Fe cation</name>
        <dbReference type="ChEBI" id="CHEBI:24875"/>
    </ligand>
</feature>
<dbReference type="InterPro" id="IPR012093">
    <property type="entry name" value="Pirin"/>
</dbReference>